<evidence type="ECO:0000256" key="4">
    <source>
        <dbReference type="SAM" id="Phobius"/>
    </source>
</evidence>
<evidence type="ECO:0000313" key="6">
    <source>
        <dbReference type="EMBL" id="OWT65628.1"/>
    </source>
</evidence>
<dbReference type="RefSeq" id="WP_088601778.1">
    <property type="nucleotide sequence ID" value="NZ_NJIH01000002.1"/>
</dbReference>
<accession>A0A225MWI8</accession>
<dbReference type="PANTHER" id="PTHR11360">
    <property type="entry name" value="MONOCARBOXYLATE TRANSPORTER"/>
    <property type="match status" value="1"/>
</dbReference>
<dbReference type="OrthoDB" id="146345at2"/>
<dbReference type="InterPro" id="IPR020846">
    <property type="entry name" value="MFS_dom"/>
</dbReference>
<keyword evidence="3 4" id="KW-0472">Membrane</keyword>
<keyword evidence="2 4" id="KW-1133">Transmembrane helix</keyword>
<feature type="transmembrane region" description="Helical" evidence="4">
    <location>
        <begin position="375"/>
        <end position="398"/>
    </location>
</feature>
<evidence type="ECO:0000313" key="7">
    <source>
        <dbReference type="Proteomes" id="UP000214603"/>
    </source>
</evidence>
<dbReference type="PROSITE" id="PS50850">
    <property type="entry name" value="MFS"/>
    <property type="match status" value="1"/>
</dbReference>
<evidence type="ECO:0000256" key="2">
    <source>
        <dbReference type="ARBA" id="ARBA00022989"/>
    </source>
</evidence>
<feature type="transmembrane region" description="Helical" evidence="4">
    <location>
        <begin position="145"/>
        <end position="168"/>
    </location>
</feature>
<comment type="caution">
    <text evidence="6">The sequence shown here is derived from an EMBL/GenBank/DDBJ whole genome shotgun (WGS) entry which is preliminary data.</text>
</comment>
<keyword evidence="7" id="KW-1185">Reference proteome</keyword>
<feature type="transmembrane region" description="Helical" evidence="4">
    <location>
        <begin position="61"/>
        <end position="80"/>
    </location>
</feature>
<dbReference type="PANTHER" id="PTHR11360:SF290">
    <property type="entry name" value="MONOCARBOXYLATE MFS PERMEASE"/>
    <property type="match status" value="1"/>
</dbReference>
<dbReference type="InterPro" id="IPR036259">
    <property type="entry name" value="MFS_trans_sf"/>
</dbReference>
<gene>
    <name evidence="6" type="ORF">CEY11_02475</name>
</gene>
<dbReference type="InterPro" id="IPR011701">
    <property type="entry name" value="MFS"/>
</dbReference>
<dbReference type="Gene3D" id="1.20.1250.20">
    <property type="entry name" value="MFS general substrate transporter like domains"/>
    <property type="match status" value="2"/>
</dbReference>
<dbReference type="EMBL" id="NJIH01000002">
    <property type="protein sequence ID" value="OWT65628.1"/>
    <property type="molecule type" value="Genomic_DNA"/>
</dbReference>
<dbReference type="GO" id="GO:0022857">
    <property type="term" value="F:transmembrane transporter activity"/>
    <property type="evidence" value="ECO:0007669"/>
    <property type="project" value="InterPro"/>
</dbReference>
<feature type="transmembrane region" description="Helical" evidence="4">
    <location>
        <begin position="287"/>
        <end position="307"/>
    </location>
</feature>
<name>A0A225MWI8_9BURK</name>
<dbReference type="AlphaFoldDB" id="A0A225MWI8"/>
<protein>
    <submittedName>
        <fullName evidence="6">MFS transporter</fullName>
    </submittedName>
</protein>
<feature type="transmembrane region" description="Helical" evidence="4">
    <location>
        <begin position="253"/>
        <end position="275"/>
    </location>
</feature>
<dbReference type="CDD" id="cd17355">
    <property type="entry name" value="MFS_YcxA_like"/>
    <property type="match status" value="1"/>
</dbReference>
<feature type="transmembrane region" description="Helical" evidence="4">
    <location>
        <begin position="87"/>
        <end position="106"/>
    </location>
</feature>
<dbReference type="Pfam" id="PF07690">
    <property type="entry name" value="MFS_1"/>
    <property type="match status" value="1"/>
</dbReference>
<organism evidence="6 7">
    <name type="scientific">Candidimonas nitroreducens</name>
    <dbReference type="NCBI Taxonomy" id="683354"/>
    <lineage>
        <taxon>Bacteria</taxon>
        <taxon>Pseudomonadati</taxon>
        <taxon>Pseudomonadota</taxon>
        <taxon>Betaproteobacteria</taxon>
        <taxon>Burkholderiales</taxon>
        <taxon>Alcaligenaceae</taxon>
        <taxon>Candidimonas</taxon>
    </lineage>
</organism>
<evidence type="ECO:0000259" key="5">
    <source>
        <dbReference type="PROSITE" id="PS50850"/>
    </source>
</evidence>
<dbReference type="SUPFAM" id="SSF103473">
    <property type="entry name" value="MFS general substrate transporter"/>
    <property type="match status" value="1"/>
</dbReference>
<feature type="transmembrane region" description="Helical" evidence="4">
    <location>
        <begin position="404"/>
        <end position="428"/>
    </location>
</feature>
<evidence type="ECO:0000256" key="1">
    <source>
        <dbReference type="ARBA" id="ARBA00022692"/>
    </source>
</evidence>
<feature type="transmembrane region" description="Helical" evidence="4">
    <location>
        <begin position="174"/>
        <end position="196"/>
    </location>
</feature>
<evidence type="ECO:0000256" key="3">
    <source>
        <dbReference type="ARBA" id="ARBA00023136"/>
    </source>
</evidence>
<proteinExistence type="predicted"/>
<feature type="transmembrane region" description="Helical" evidence="4">
    <location>
        <begin position="112"/>
        <end position="133"/>
    </location>
</feature>
<feature type="transmembrane region" description="Helical" evidence="4">
    <location>
        <begin position="341"/>
        <end position="363"/>
    </location>
</feature>
<feature type="transmembrane region" description="Helical" evidence="4">
    <location>
        <begin position="17"/>
        <end position="41"/>
    </location>
</feature>
<dbReference type="Proteomes" id="UP000214603">
    <property type="component" value="Unassembled WGS sequence"/>
</dbReference>
<keyword evidence="1 4" id="KW-0812">Transmembrane</keyword>
<dbReference type="InterPro" id="IPR050327">
    <property type="entry name" value="Proton-linked_MCT"/>
</dbReference>
<reference evidence="7" key="1">
    <citation type="submission" date="2017-06" db="EMBL/GenBank/DDBJ databases">
        <title>Herbaspirillum phytohormonus sp. nov., isolated from the root nodule of Robinia pseudoacacia in lead-zinc mine.</title>
        <authorList>
            <person name="Fan M."/>
            <person name="Lin Y."/>
        </authorList>
    </citation>
    <scope>NUCLEOTIDE SEQUENCE [LARGE SCALE GENOMIC DNA]</scope>
    <source>
        <strain evidence="7">SC-089</strain>
    </source>
</reference>
<feature type="domain" description="Major facilitator superfamily (MFS) profile" evidence="5">
    <location>
        <begin position="17"/>
        <end position="433"/>
    </location>
</feature>
<sequence>MLAQALADTLKRRGIHYAWFVAFICFLTMLTSSAALGLPGVLLRPLGKEYGWDVEQISSALALRFALYGLMGPFAALFIDRYGLRKVISTALVLVCTGMLLALPMTSLWQLVVLWGLVLGLGSGLTALVLGAIVASRWFEARRGLVIGMLTASTATGQLVFLPGAAWLVEHYGWRASIAPVCLFAALVITLALLFMRDRPEDLGLIAYGADPGSVAAAPAAPAAAPADSAARRHAPLTAPLQALRELRGNRTFWILFATFFICGLSTNGLIQTHFITLCGDFGLSPVPAASVLAMMGAFDLCGTIFSGWLSDRYDSRKLLFWYYGLRGLSLFWLPHSQFTFYGLSIFALFYGLDWVATVPPTVRLAGAAFGKERAGMAFGWIFAGHQLGAATAAYGAGATRSLLLTYVPALYAAGTACLIAALIALAIRRPGAGAPVAGAAPGPAGAAAAQHP</sequence>